<proteinExistence type="predicted"/>
<dbReference type="PANTHER" id="PTHR24401:SF29">
    <property type="entry name" value="SI:CH211-243P7.3-RELATED"/>
    <property type="match status" value="1"/>
</dbReference>
<dbReference type="Proteomes" id="UP001152795">
    <property type="component" value="Unassembled WGS sequence"/>
</dbReference>
<protein>
    <recommendedName>
        <fullName evidence="1">DUF6729 domain-containing protein</fullName>
    </recommendedName>
</protein>
<dbReference type="Pfam" id="PF20499">
    <property type="entry name" value="DUF6729"/>
    <property type="match status" value="1"/>
</dbReference>
<evidence type="ECO:0000313" key="2">
    <source>
        <dbReference type="EMBL" id="CAB3985036.1"/>
    </source>
</evidence>
<dbReference type="InterPro" id="IPR046616">
    <property type="entry name" value="DUF6729"/>
</dbReference>
<evidence type="ECO:0000313" key="3">
    <source>
        <dbReference type="Proteomes" id="UP001152795"/>
    </source>
</evidence>
<dbReference type="EMBL" id="CACRXK020000819">
    <property type="protein sequence ID" value="CAB3985036.1"/>
    <property type="molecule type" value="Genomic_DNA"/>
</dbReference>
<evidence type="ECO:0000259" key="1">
    <source>
        <dbReference type="Pfam" id="PF20499"/>
    </source>
</evidence>
<sequence length="323" mass="37287">MSKQQSEKWLQKSIQYLTDCKYFIEASKSGFESNHLTDCKYFIEASKSGLIIAQEFEGPPQVCTSSQVQVVPHCLCPGYHVQSRSHQGIDYFPFWPNHQNGLVQNNCEEASGHSFDTASWTTNVGNEMGQLSFDECVDSKRWSWFGPNGKWYDETVFHGWYSSSRLEFQQLDPGHQLQFPVLITYQYACDVKVIRLLRQRSLGNSSTVLQKKLSEQHSEKWLQKSIQYLTECKFFAEASKSGLIIAKEFEEPPKFVPVPKYKWFLTVYVQDIMSRVDHIKASITSTFGRIIKLDSTKNIVKKLADTVLVLLHGRPTLEMRWVK</sequence>
<dbReference type="AlphaFoldDB" id="A0A6S7G9A4"/>
<dbReference type="PANTHER" id="PTHR24401">
    <property type="entry name" value="SI:CH211-243P7.3-RELATED"/>
    <property type="match status" value="1"/>
</dbReference>
<feature type="domain" description="DUF6729" evidence="1">
    <location>
        <begin position="165"/>
        <end position="273"/>
    </location>
</feature>
<keyword evidence="3" id="KW-1185">Reference proteome</keyword>
<accession>A0A6S7G9A4</accession>
<reference evidence="2" key="1">
    <citation type="submission" date="2020-04" db="EMBL/GenBank/DDBJ databases">
        <authorList>
            <person name="Alioto T."/>
            <person name="Alioto T."/>
            <person name="Gomez Garrido J."/>
        </authorList>
    </citation>
    <scope>NUCLEOTIDE SEQUENCE</scope>
    <source>
        <strain evidence="2">A484AB</strain>
    </source>
</reference>
<dbReference type="OrthoDB" id="10072098at2759"/>
<organism evidence="2 3">
    <name type="scientific">Paramuricea clavata</name>
    <name type="common">Red gorgonian</name>
    <name type="synonym">Violescent sea-whip</name>
    <dbReference type="NCBI Taxonomy" id="317549"/>
    <lineage>
        <taxon>Eukaryota</taxon>
        <taxon>Metazoa</taxon>
        <taxon>Cnidaria</taxon>
        <taxon>Anthozoa</taxon>
        <taxon>Octocorallia</taxon>
        <taxon>Malacalcyonacea</taxon>
        <taxon>Plexauridae</taxon>
        <taxon>Paramuricea</taxon>
    </lineage>
</organism>
<gene>
    <name evidence="2" type="ORF">PACLA_8A070997</name>
</gene>
<comment type="caution">
    <text evidence="2">The sequence shown here is derived from an EMBL/GenBank/DDBJ whole genome shotgun (WGS) entry which is preliminary data.</text>
</comment>
<name>A0A6S7G9A4_PARCT</name>